<dbReference type="EMBL" id="WJHE01001417">
    <property type="protein sequence ID" value="MST35084.1"/>
    <property type="molecule type" value="Genomic_DNA"/>
</dbReference>
<dbReference type="Proteomes" id="UP000437736">
    <property type="component" value="Unassembled WGS sequence"/>
</dbReference>
<keyword evidence="2" id="KW-1185">Reference proteome</keyword>
<sequence length="143" mass="15612">MPLDRNGLEILPRDACLELLRSRTIGRVGLTRDALPTILPVNYRLVDEQIVYATGTGSKSLAALHEQVVAFEVDDADSTRREGWSVVVVGIPRELDDGDGHAARAVAMGLRPWIGERAPYLFRLGTERLSGRRVAVRPAASAP</sequence>
<organism evidence="1 2">
    <name type="scientific">Acidiferrimicrobium australe</name>
    <dbReference type="NCBI Taxonomy" id="2664430"/>
    <lineage>
        <taxon>Bacteria</taxon>
        <taxon>Bacillati</taxon>
        <taxon>Actinomycetota</taxon>
        <taxon>Acidimicrobiia</taxon>
        <taxon>Acidimicrobiales</taxon>
        <taxon>Acidimicrobiaceae</taxon>
        <taxon>Acidiferrimicrobium</taxon>
    </lineage>
</organism>
<comment type="caution">
    <text evidence="1">The sequence shown here is derived from an EMBL/GenBank/DDBJ whole genome shotgun (WGS) entry which is preliminary data.</text>
</comment>
<protein>
    <submittedName>
        <fullName evidence="1">Pyridoxamine 5'-phosphate oxidase family protein</fullName>
    </submittedName>
</protein>
<dbReference type="Gene3D" id="2.30.110.10">
    <property type="entry name" value="Electron Transport, Fmn-binding Protein, Chain A"/>
    <property type="match status" value="1"/>
</dbReference>
<accession>A0ABW9QYZ4</accession>
<gene>
    <name evidence="1" type="ORF">GHK86_20430</name>
</gene>
<dbReference type="SUPFAM" id="SSF50475">
    <property type="entry name" value="FMN-binding split barrel"/>
    <property type="match status" value="1"/>
</dbReference>
<dbReference type="InterPro" id="IPR012349">
    <property type="entry name" value="Split_barrel_FMN-bd"/>
</dbReference>
<evidence type="ECO:0000313" key="2">
    <source>
        <dbReference type="Proteomes" id="UP000437736"/>
    </source>
</evidence>
<name>A0ABW9QYZ4_9ACTN</name>
<dbReference type="InterPro" id="IPR024747">
    <property type="entry name" value="Pyridox_Oxase-rel"/>
</dbReference>
<evidence type="ECO:0000313" key="1">
    <source>
        <dbReference type="EMBL" id="MST35084.1"/>
    </source>
</evidence>
<reference evidence="1 2" key="1">
    <citation type="submission" date="2019-11" db="EMBL/GenBank/DDBJ databases">
        <title>Acidiferrimicrobium australis gen. nov., sp. nov., an acidophilic and obligately heterotrophic, member of the Actinobacteria that catalyses dissimilatory oxido- reduction of iron isolated from metal-rich acidic water in Chile.</title>
        <authorList>
            <person name="Gonzalez D."/>
            <person name="Huber K."/>
            <person name="Hedrich S."/>
            <person name="Rojas-Villalobos C."/>
            <person name="Quatrini R."/>
            <person name="Dinamarca M.A."/>
            <person name="Schwarz A."/>
            <person name="Canales C."/>
            <person name="Nancucheo I."/>
        </authorList>
    </citation>
    <scope>NUCLEOTIDE SEQUENCE [LARGE SCALE GENOMIC DNA]</scope>
    <source>
        <strain evidence="1 2">USS-CCA1</strain>
    </source>
</reference>
<proteinExistence type="predicted"/>
<dbReference type="Pfam" id="PF12900">
    <property type="entry name" value="Pyridox_ox_2"/>
    <property type="match status" value="1"/>
</dbReference>
<feature type="non-terminal residue" evidence="1">
    <location>
        <position position="143"/>
    </location>
</feature>